<dbReference type="AlphaFoldDB" id="A0AAU7CMW3"/>
<dbReference type="EMBL" id="CP155447">
    <property type="protein sequence ID" value="XBH06803.1"/>
    <property type="molecule type" value="Genomic_DNA"/>
</dbReference>
<dbReference type="Pfam" id="PF13435">
    <property type="entry name" value="Cytochrome_C554"/>
    <property type="match status" value="1"/>
</dbReference>
<evidence type="ECO:0000259" key="2">
    <source>
        <dbReference type="Pfam" id="PF13435"/>
    </source>
</evidence>
<dbReference type="InterPro" id="IPR036280">
    <property type="entry name" value="Multihaem_cyt_sf"/>
</dbReference>
<dbReference type="CDD" id="cd08168">
    <property type="entry name" value="Cytochrom_C3"/>
    <property type="match status" value="1"/>
</dbReference>
<dbReference type="RefSeq" id="WP_406699651.1">
    <property type="nucleotide sequence ID" value="NZ_CP155447.1"/>
</dbReference>
<dbReference type="InterPro" id="IPR023155">
    <property type="entry name" value="Cyt_c-552/4"/>
</dbReference>
<keyword evidence="1" id="KW-0732">Signal</keyword>
<feature type="signal peptide" evidence="1">
    <location>
        <begin position="1"/>
        <end position="28"/>
    </location>
</feature>
<reference evidence="3" key="1">
    <citation type="submission" date="2024-05" db="EMBL/GenBank/DDBJ databases">
        <title>Planctomycetes of the genus Singulisphaera possess chitinolytic capabilities.</title>
        <authorList>
            <person name="Ivanova A."/>
        </authorList>
    </citation>
    <scope>NUCLEOTIDE SEQUENCE</scope>
    <source>
        <strain evidence="3">Ch08T</strain>
    </source>
</reference>
<sequence>MAASQRYRLLTFSGLIVALLTSLPSAQGQVQARQAGAASDLDGPTPLIFGERYCAQCHAHPENYKVESVVCRMNEATIWSTKDKHKNAFAVLSAPRGTQMGKILGIDVTTHRSCLGCHSVTDRSPVVAAAGEPARPAIRSQQFDRKGDGVSCVACHGAFRDWVFEHTTFEDPKWRSLSRKEKESRYGMVDLWDPVTRTKRCLSCHVGNYEEGNVLTHAMYAAGHPPLPGIEISTFSESMPYHWEYLSEKRQGRRPEVRKALESMLNLDKLEHTELVAVSGLVPLRETLQLFASQAEKDELGDIPGTRWPDFARFDCYACHHEVNRPNWRQARGFPGVPGRPPAPSWPIALVGLGIEAANPQQAKPRLEQFDRRIKEFHAALSARPFGNKDQAVASARSLAGWIDEVLGDLGKTTIDREVAIRLLDRVCQASRGEIPDYDSARQLFWAFRTIYNEIEPKAGPDAPIAKILRRTDEELGFSLPSAGTQEPIEATLAKRLKSVTDFDPAIFQARFAELTGLLPRL</sequence>
<evidence type="ECO:0000313" key="3">
    <source>
        <dbReference type="EMBL" id="XBH06803.1"/>
    </source>
</evidence>
<organism evidence="3">
    <name type="scientific">Singulisphaera sp. Ch08</name>
    <dbReference type="NCBI Taxonomy" id="3120278"/>
    <lineage>
        <taxon>Bacteria</taxon>
        <taxon>Pseudomonadati</taxon>
        <taxon>Planctomycetota</taxon>
        <taxon>Planctomycetia</taxon>
        <taxon>Isosphaerales</taxon>
        <taxon>Isosphaeraceae</taxon>
        <taxon>Singulisphaera</taxon>
    </lineage>
</organism>
<feature type="domain" description="Cytochrome c-552/4" evidence="2">
    <location>
        <begin position="54"/>
        <end position="157"/>
    </location>
</feature>
<evidence type="ECO:0000256" key="1">
    <source>
        <dbReference type="SAM" id="SignalP"/>
    </source>
</evidence>
<dbReference type="SUPFAM" id="SSF48695">
    <property type="entry name" value="Multiheme cytochromes"/>
    <property type="match status" value="1"/>
</dbReference>
<accession>A0AAU7CMW3</accession>
<feature type="chain" id="PRO_5043493025" evidence="1">
    <location>
        <begin position="29"/>
        <end position="522"/>
    </location>
</feature>
<protein>
    <submittedName>
        <fullName evidence="3">Multiheme c-type cytochrome</fullName>
    </submittedName>
</protein>
<dbReference type="Gene3D" id="1.10.1130.10">
    <property type="entry name" value="Flavocytochrome C3, Chain A"/>
    <property type="match status" value="1"/>
</dbReference>
<proteinExistence type="predicted"/>
<name>A0AAU7CMW3_9BACT</name>
<gene>
    <name evidence="3" type="ORF">V5E97_12400</name>
</gene>